<keyword evidence="4" id="KW-0804">Transcription</keyword>
<evidence type="ECO:0000256" key="2">
    <source>
        <dbReference type="ARBA" id="ARBA00023015"/>
    </source>
</evidence>
<dbReference type="SMART" id="SM01019">
    <property type="entry name" value="B3"/>
    <property type="match status" value="1"/>
</dbReference>
<evidence type="ECO:0000259" key="8">
    <source>
        <dbReference type="PROSITE" id="PS50863"/>
    </source>
</evidence>
<evidence type="ECO:0000256" key="5">
    <source>
        <dbReference type="ARBA" id="ARBA00023242"/>
    </source>
</evidence>
<keyword evidence="3" id="KW-0238">DNA-binding</keyword>
<dbReference type="PANTHER" id="PTHR31674:SF31">
    <property type="entry name" value="TF-B3 DOMAIN-CONTAINING PROTEIN"/>
    <property type="match status" value="1"/>
</dbReference>
<evidence type="ECO:0000313" key="9">
    <source>
        <dbReference type="EMBL" id="KAG5400636.1"/>
    </source>
</evidence>
<keyword evidence="7" id="KW-1133">Transmembrane helix</keyword>
<comment type="caution">
    <text evidence="9">The sequence shown here is derived from an EMBL/GenBank/DDBJ whole genome shotgun (WGS) entry which is preliminary data.</text>
</comment>
<name>A0ABQ7MPG7_BRACM</name>
<dbReference type="InterPro" id="IPR003340">
    <property type="entry name" value="B3_DNA-bd"/>
</dbReference>
<keyword evidence="7" id="KW-0812">Transmembrane</keyword>
<gene>
    <name evidence="9" type="primary">A04g504040.1_BraROA</name>
    <name evidence="9" type="ORF">IGI04_015243</name>
</gene>
<dbReference type="Proteomes" id="UP000823674">
    <property type="component" value="Chromosome A04"/>
</dbReference>
<evidence type="ECO:0000313" key="10">
    <source>
        <dbReference type="Proteomes" id="UP000823674"/>
    </source>
</evidence>
<protein>
    <recommendedName>
        <fullName evidence="8">TF-B3 domain-containing protein</fullName>
    </recommendedName>
</protein>
<evidence type="ECO:0000256" key="4">
    <source>
        <dbReference type="ARBA" id="ARBA00023163"/>
    </source>
</evidence>
<dbReference type="PROSITE" id="PS50863">
    <property type="entry name" value="B3"/>
    <property type="match status" value="1"/>
</dbReference>
<keyword evidence="2" id="KW-0805">Transcription regulation</keyword>
<dbReference type="SUPFAM" id="SSF101936">
    <property type="entry name" value="DNA-binding pseudobarrel domain"/>
    <property type="match status" value="1"/>
</dbReference>
<dbReference type="CDD" id="cd10017">
    <property type="entry name" value="B3_DNA"/>
    <property type="match status" value="1"/>
</dbReference>
<feature type="domain" description="TF-B3" evidence="8">
    <location>
        <begin position="244"/>
        <end position="307"/>
    </location>
</feature>
<feature type="region of interest" description="Disordered" evidence="6">
    <location>
        <begin position="132"/>
        <end position="163"/>
    </location>
</feature>
<keyword evidence="10" id="KW-1185">Reference proteome</keyword>
<reference evidence="9 10" key="1">
    <citation type="submission" date="2021-03" db="EMBL/GenBank/DDBJ databases">
        <authorList>
            <person name="King G.J."/>
            <person name="Bancroft I."/>
            <person name="Baten A."/>
            <person name="Bloomfield J."/>
            <person name="Borpatragohain P."/>
            <person name="He Z."/>
            <person name="Irish N."/>
            <person name="Irwin J."/>
            <person name="Liu K."/>
            <person name="Mauleon R.P."/>
            <person name="Moore J."/>
            <person name="Morris R."/>
            <person name="Ostergaard L."/>
            <person name="Wang B."/>
            <person name="Wells R."/>
        </authorList>
    </citation>
    <scope>NUCLEOTIDE SEQUENCE [LARGE SCALE GENOMIC DNA]</scope>
    <source>
        <strain evidence="9">R-o-18</strain>
        <tissue evidence="9">Leaf</tissue>
    </source>
</reference>
<organism evidence="9 10">
    <name type="scientific">Brassica rapa subsp. trilocularis</name>
    <dbReference type="NCBI Taxonomy" id="1813537"/>
    <lineage>
        <taxon>Eukaryota</taxon>
        <taxon>Viridiplantae</taxon>
        <taxon>Streptophyta</taxon>
        <taxon>Embryophyta</taxon>
        <taxon>Tracheophyta</taxon>
        <taxon>Spermatophyta</taxon>
        <taxon>Magnoliopsida</taxon>
        <taxon>eudicotyledons</taxon>
        <taxon>Gunneridae</taxon>
        <taxon>Pentapetalae</taxon>
        <taxon>rosids</taxon>
        <taxon>malvids</taxon>
        <taxon>Brassicales</taxon>
        <taxon>Brassicaceae</taxon>
        <taxon>Brassiceae</taxon>
        <taxon>Brassica</taxon>
    </lineage>
</organism>
<feature type="transmembrane region" description="Helical" evidence="7">
    <location>
        <begin position="39"/>
        <end position="58"/>
    </location>
</feature>
<dbReference type="Pfam" id="PF02362">
    <property type="entry name" value="B3"/>
    <property type="match status" value="1"/>
</dbReference>
<dbReference type="InterPro" id="IPR039218">
    <property type="entry name" value="REM_fam"/>
</dbReference>
<sequence length="331" mass="36832">MQTQLRMVKDQFFESDQKVAKLEKIVVALTKKKSMVKYGFAKGVCLLVLVILVVVIGWKSFGGFKQQCLTSRWASQSNTDHHLNMNNRTGFVNLMYSQSSVDLESPEPAWFGSQGPDEYGFHPVQPTVKSSKRKQVVNLDTEDEVPEHEARPVGVKAAKAAGKRKKSGKEEEISQLEAIMEMKGKLSKQKILERSAVGHVTRVTGGAVGHVTGVTGVFGVGKFFYLPVGATSSTPLHKQCQETILVNKEGNSWNVSLRYSESSGKYYITRGWRKFCLDNRCEIGDLFVFNVVGDGKTTPLMCVCPERKEYSEILSKYLTRKSRESSLGGDS</sequence>
<proteinExistence type="predicted"/>
<dbReference type="Gene3D" id="2.40.330.10">
    <property type="entry name" value="DNA-binding pseudobarrel domain"/>
    <property type="match status" value="1"/>
</dbReference>
<comment type="subcellular location">
    <subcellularLocation>
        <location evidence="1">Nucleus</location>
    </subcellularLocation>
</comment>
<dbReference type="EMBL" id="JADBGQ010000004">
    <property type="protein sequence ID" value="KAG5400636.1"/>
    <property type="molecule type" value="Genomic_DNA"/>
</dbReference>
<evidence type="ECO:0000256" key="7">
    <source>
        <dbReference type="SAM" id="Phobius"/>
    </source>
</evidence>
<dbReference type="InterPro" id="IPR015300">
    <property type="entry name" value="DNA-bd_pseudobarrel_sf"/>
</dbReference>
<dbReference type="PANTHER" id="PTHR31674">
    <property type="entry name" value="B3 DOMAIN-CONTAINING PROTEIN REM-LIKE 3-RELATED"/>
    <property type="match status" value="1"/>
</dbReference>
<evidence type="ECO:0000256" key="3">
    <source>
        <dbReference type="ARBA" id="ARBA00023125"/>
    </source>
</evidence>
<evidence type="ECO:0000256" key="1">
    <source>
        <dbReference type="ARBA" id="ARBA00004123"/>
    </source>
</evidence>
<evidence type="ECO:0000256" key="6">
    <source>
        <dbReference type="SAM" id="MobiDB-lite"/>
    </source>
</evidence>
<keyword evidence="5" id="KW-0539">Nucleus</keyword>
<accession>A0ABQ7MPG7</accession>
<keyword evidence="7" id="KW-0472">Membrane</keyword>